<dbReference type="AlphaFoldDB" id="J4H4H7"/>
<reference evidence="1 2" key="1">
    <citation type="journal article" date="2012" name="Appl. Environ. Microbiol.">
        <title>Short-read sequencing for genomic analysis of the brown rot fungus Fibroporia radiculosa.</title>
        <authorList>
            <person name="Tang J.D."/>
            <person name="Perkins A.D."/>
            <person name="Sonstegard T.S."/>
            <person name="Schroeder S.G."/>
            <person name="Burgess S.C."/>
            <person name="Diehl S.V."/>
        </authorList>
    </citation>
    <scope>NUCLEOTIDE SEQUENCE [LARGE SCALE GENOMIC DNA]</scope>
    <source>
        <strain evidence="1 2">TFFH 294</strain>
    </source>
</reference>
<organism evidence="1 2">
    <name type="scientific">Fibroporia radiculosa</name>
    <dbReference type="NCBI Taxonomy" id="599839"/>
    <lineage>
        <taxon>Eukaryota</taxon>
        <taxon>Fungi</taxon>
        <taxon>Dikarya</taxon>
        <taxon>Basidiomycota</taxon>
        <taxon>Agaricomycotina</taxon>
        <taxon>Agaricomycetes</taxon>
        <taxon>Polyporales</taxon>
        <taxon>Fibroporiaceae</taxon>
        <taxon>Fibroporia</taxon>
    </lineage>
</organism>
<dbReference type="Proteomes" id="UP000006352">
    <property type="component" value="Unassembled WGS sequence"/>
</dbReference>
<dbReference type="EMBL" id="HE797176">
    <property type="protein sequence ID" value="CCM05014.1"/>
    <property type="molecule type" value="Genomic_DNA"/>
</dbReference>
<dbReference type="GeneID" id="24099925"/>
<sequence>MPWQRPSLNPLVVAGSPAATEAVCDLHPHAAPVRGSIDAEDSARAFYLILRMHFCEPLYEPHDPSQNIGMEHIRGPRSLFRPGILRAYGRGHVEGIDTPKVAEELRVSSTITTLRRRAHQGRSTELGRSGLASIHISCLLSVSS</sequence>
<protein>
    <submittedName>
        <fullName evidence="1">Uncharacterized protein</fullName>
    </submittedName>
</protein>
<evidence type="ECO:0000313" key="1">
    <source>
        <dbReference type="EMBL" id="CCM05014.1"/>
    </source>
</evidence>
<dbReference type="HOGENOM" id="CLU_1796499_0_0_1"/>
<dbReference type="InParanoid" id="J4H4H7"/>
<keyword evidence="2" id="KW-1185">Reference proteome</keyword>
<gene>
    <name evidence="1" type="ORF">FIBRA_07213</name>
</gene>
<accession>J4H4H7</accession>
<dbReference type="RefSeq" id="XP_012184297.1">
    <property type="nucleotide sequence ID" value="XM_012328907.1"/>
</dbReference>
<proteinExistence type="predicted"/>
<evidence type="ECO:0000313" key="2">
    <source>
        <dbReference type="Proteomes" id="UP000006352"/>
    </source>
</evidence>
<name>J4H4H7_9APHY</name>